<dbReference type="AlphaFoldDB" id="A0A1C1C7G2"/>
<evidence type="ECO:0000313" key="1">
    <source>
        <dbReference type="EMBL" id="OCT44417.1"/>
    </source>
</evidence>
<gene>
    <name evidence="1" type="ORF">CLCR_11213</name>
</gene>
<organism evidence="1 2">
    <name type="scientific">Cladophialophora carrionii</name>
    <dbReference type="NCBI Taxonomy" id="86049"/>
    <lineage>
        <taxon>Eukaryota</taxon>
        <taxon>Fungi</taxon>
        <taxon>Dikarya</taxon>
        <taxon>Ascomycota</taxon>
        <taxon>Pezizomycotina</taxon>
        <taxon>Eurotiomycetes</taxon>
        <taxon>Chaetothyriomycetidae</taxon>
        <taxon>Chaetothyriales</taxon>
        <taxon>Herpotrichiellaceae</taxon>
        <taxon>Cladophialophora</taxon>
    </lineage>
</organism>
<reference evidence="2" key="1">
    <citation type="submission" date="2015-07" db="EMBL/GenBank/DDBJ databases">
        <authorList>
            <person name="Teixeira M.M."/>
            <person name="Souza R.C."/>
            <person name="Almeida L.G."/>
            <person name="Vicente V.A."/>
            <person name="de Hoog S."/>
            <person name="Bocca A.L."/>
            <person name="de Almeida S.R."/>
            <person name="Vasconcelos A.T."/>
            <person name="Felipe M.S."/>
        </authorList>
    </citation>
    <scope>NUCLEOTIDE SEQUENCE [LARGE SCALE GENOMIC DNA]</scope>
    <source>
        <strain evidence="2">KSF</strain>
    </source>
</reference>
<dbReference type="EMBL" id="LGRB01000020">
    <property type="protein sequence ID" value="OCT44417.1"/>
    <property type="molecule type" value="Genomic_DNA"/>
</dbReference>
<comment type="caution">
    <text evidence="1">The sequence shown here is derived from an EMBL/GenBank/DDBJ whole genome shotgun (WGS) entry which is preliminary data.</text>
</comment>
<keyword evidence="2" id="KW-1185">Reference proteome</keyword>
<dbReference type="VEuPathDB" id="FungiDB:G647_07106"/>
<name>A0A1C1C7G2_9EURO</name>
<dbReference type="Proteomes" id="UP000094526">
    <property type="component" value="Unassembled WGS sequence"/>
</dbReference>
<evidence type="ECO:0000313" key="2">
    <source>
        <dbReference type="Proteomes" id="UP000094526"/>
    </source>
</evidence>
<proteinExistence type="predicted"/>
<dbReference type="OrthoDB" id="4146549at2759"/>
<sequence length="311" mass="35574">MPSTKSKIVSASELNEPEYNPSLVAAYRFNMLSFPGLDKLNENDIKLDAKAMGFKMPEGGGLTAQRFHVTAKDVDSWHKDLVSKTHRAIAKGKKDARASYVKWSQHLQKAGHKDFTWDLRDMNMDIDIDHPQKPERPYWDHPMEWMESNLRPEVAARELRTWHASEKAWADFRKDMAAFSNPFEDRQCLQDELSTLLQSVCFEGSPAKSPRGGGEPDPEMRGGQLPYPFCEVAFLEEFVRPLFEREKEEEEHGSKATLTLVDRLIRSEDTAVDVLALVDAVEEEWRKLVAWEFRSLVLYGPSPFTSRPTGS</sequence>
<dbReference type="VEuPathDB" id="FungiDB:CLCR_11213"/>
<accession>A0A1C1C7G2</accession>
<protein>
    <submittedName>
        <fullName evidence="1">Uncharacterized protein</fullName>
    </submittedName>
</protein>